<evidence type="ECO:0000313" key="3">
    <source>
        <dbReference type="Proteomes" id="UP001451782"/>
    </source>
</evidence>
<evidence type="ECO:0000256" key="1">
    <source>
        <dbReference type="SAM" id="MobiDB-lite"/>
    </source>
</evidence>
<feature type="region of interest" description="Disordered" evidence="1">
    <location>
        <begin position="192"/>
        <end position="216"/>
    </location>
</feature>
<dbReference type="KEGG" id="yag:AABB28_11790"/>
<accession>A0AAN0M092</accession>
<dbReference type="AlphaFoldDB" id="A0AAN0M092"/>
<organism evidence="2 3">
    <name type="scientific">Yoonia algicola</name>
    <dbReference type="NCBI Taxonomy" id="3137368"/>
    <lineage>
        <taxon>Bacteria</taxon>
        <taxon>Pseudomonadati</taxon>
        <taxon>Pseudomonadota</taxon>
        <taxon>Alphaproteobacteria</taxon>
        <taxon>Rhodobacterales</taxon>
        <taxon>Paracoccaceae</taxon>
        <taxon>Yoonia</taxon>
    </lineage>
</organism>
<dbReference type="Proteomes" id="UP001451782">
    <property type="component" value="Chromosome"/>
</dbReference>
<keyword evidence="3" id="KW-1185">Reference proteome</keyword>
<dbReference type="EMBL" id="CP151762">
    <property type="protein sequence ID" value="WZU62570.1"/>
    <property type="molecule type" value="Genomic_DNA"/>
</dbReference>
<sequence length="216" mass="24466">MILRRSQKKLYNLIGWDRRSHTFTEGQWIRKSIDTQVCALSPDGQHFLYAVRDAPPDTPASAQYTVLSRAPWFSALALFPHGSGWYGGGEFLDNTLYQLNGSEPRDDIIGRAEGLSQVVAGEVTKDCRTGLRLRNGKAAPLSKLLRERLLACDPAPRPDAHDRYETQAGRLYRRRGMELELIRDFADMQPRFEPAPYSMSKSEDAGWSPLDHEESQ</sequence>
<evidence type="ECO:0000313" key="2">
    <source>
        <dbReference type="EMBL" id="WZU62570.1"/>
    </source>
</evidence>
<reference evidence="2 3" key="1">
    <citation type="submission" date="2024-04" db="EMBL/GenBank/DDBJ databases">
        <title>Phylogenomic analyses of a clade within the roseobacter group suggest taxonomic reassignments of species of the genera Aestuariivita, Citreicella, Loktanella, Nautella, Pelagibaca, Ruegeria, Thalassobius, Thiobacimonas and Tropicibacter, and the proposal o.</title>
        <authorList>
            <person name="Jeon C.O."/>
        </authorList>
    </citation>
    <scope>NUCLEOTIDE SEQUENCE [LARGE SCALE GENOMIC DNA]</scope>
    <source>
        <strain evidence="2 3">G8-12</strain>
    </source>
</reference>
<proteinExistence type="predicted"/>
<protein>
    <submittedName>
        <fullName evidence="2">Uncharacterized protein</fullName>
    </submittedName>
</protein>
<dbReference type="RefSeq" id="WP_342068973.1">
    <property type="nucleotide sequence ID" value="NZ_CP151762.1"/>
</dbReference>
<name>A0AAN0M092_9RHOB</name>
<gene>
    <name evidence="2" type="ORF">AABB28_11790</name>
</gene>